<proteinExistence type="predicted"/>
<name>A0A6C0DV60_9ZZZZ</name>
<dbReference type="AlphaFoldDB" id="A0A6C0DV60"/>
<organism evidence="1">
    <name type="scientific">viral metagenome</name>
    <dbReference type="NCBI Taxonomy" id="1070528"/>
    <lineage>
        <taxon>unclassified sequences</taxon>
        <taxon>metagenomes</taxon>
        <taxon>organismal metagenomes</taxon>
    </lineage>
</organism>
<protein>
    <submittedName>
        <fullName evidence="1">Uncharacterized protein</fullName>
    </submittedName>
</protein>
<accession>A0A6C0DV60</accession>
<dbReference type="EMBL" id="MN739677">
    <property type="protein sequence ID" value="QHT20362.1"/>
    <property type="molecule type" value="Genomic_DNA"/>
</dbReference>
<sequence>MISYLFNKIQIEDEEIKKISEAVEKYNLLFQDIIKSPVGKYSINNILETVEESLNYLEIFTPVLKKWIKEYLEKRRGELWLYYGISKGSYLADYWKIHESDFSKLATTWPFLYKRDSSQYKDFIVDLRGAQNEVLRQRKRQSTSNPNYKSFHPDGCSSGCSCWMLDDMEQWCTEEQEEICTSKNIFFNRKLQNDFYKAVVEELNDLKEQWAHWEPEKIIKSHNTESLFSIKPGQTPITIVLSWIKSDFHYSSAFTMFHWSDTFKQVWENIDSVDEFIKVQRNKLKKIVDLL</sequence>
<evidence type="ECO:0000313" key="1">
    <source>
        <dbReference type="EMBL" id="QHT20362.1"/>
    </source>
</evidence>
<reference evidence="1" key="1">
    <citation type="journal article" date="2020" name="Nature">
        <title>Giant virus diversity and host interactions through global metagenomics.</title>
        <authorList>
            <person name="Schulz F."/>
            <person name="Roux S."/>
            <person name="Paez-Espino D."/>
            <person name="Jungbluth S."/>
            <person name="Walsh D.A."/>
            <person name="Denef V.J."/>
            <person name="McMahon K.D."/>
            <person name="Konstantinidis K.T."/>
            <person name="Eloe-Fadrosh E.A."/>
            <person name="Kyrpides N.C."/>
            <person name="Woyke T."/>
        </authorList>
    </citation>
    <scope>NUCLEOTIDE SEQUENCE</scope>
    <source>
        <strain evidence="1">GVMAG-M-3300023174-60</strain>
    </source>
</reference>